<evidence type="ECO:0000256" key="3">
    <source>
        <dbReference type="ARBA" id="ARBA00022741"/>
    </source>
</evidence>
<dbReference type="GO" id="GO:0005524">
    <property type="term" value="F:ATP binding"/>
    <property type="evidence" value="ECO:0007669"/>
    <property type="project" value="InterPro"/>
</dbReference>
<feature type="region of interest" description="NMPbind" evidence="7">
    <location>
        <begin position="35"/>
        <end position="64"/>
    </location>
</feature>
<dbReference type="InterPro" id="IPR033690">
    <property type="entry name" value="Adenylat_kinase_CS"/>
</dbReference>
<dbReference type="GO" id="GO:0046899">
    <property type="term" value="F:nucleoside triphosphate adenylate kinase activity"/>
    <property type="evidence" value="ECO:0007669"/>
    <property type="project" value="UniProtKB-UniRule"/>
</dbReference>
<feature type="binding site" evidence="7">
    <location>
        <position position="159"/>
    </location>
    <ligand>
        <name>AMP</name>
        <dbReference type="ChEBI" id="CHEBI:456215"/>
    </ligand>
</feature>
<reference evidence="10" key="1">
    <citation type="submission" date="2022-11" db="UniProtKB">
        <authorList>
            <consortium name="EnsemblMetazoa"/>
        </authorList>
    </citation>
    <scope>IDENTIFICATION</scope>
</reference>
<dbReference type="HAMAP" id="MF_03169">
    <property type="entry name" value="Adenylate_kinase_AK3"/>
    <property type="match status" value="1"/>
</dbReference>
<dbReference type="GO" id="GO:0046041">
    <property type="term" value="P:ITP metabolic process"/>
    <property type="evidence" value="ECO:0007669"/>
    <property type="project" value="UniProtKB-UniRule"/>
</dbReference>
<dbReference type="PANTHER" id="PTHR23359">
    <property type="entry name" value="NUCLEOTIDE KINASE"/>
    <property type="match status" value="1"/>
</dbReference>
<dbReference type="FunFam" id="3.40.50.300:FF:000106">
    <property type="entry name" value="Adenylate kinase mitochondrial"/>
    <property type="match status" value="1"/>
</dbReference>
<protein>
    <recommendedName>
        <fullName evidence="7">GTP:AMP phosphotransferase, mitochondrial</fullName>
        <ecNumber evidence="7">2.7.4.10</ecNumber>
    </recommendedName>
    <alternativeName>
        <fullName evidence="7">Adenylate kinase 3</fullName>
        <shortName evidence="7">AK 3</shortName>
    </alternativeName>
</protein>
<dbReference type="Pfam" id="PF05191">
    <property type="entry name" value="ADK_lid"/>
    <property type="match status" value="1"/>
</dbReference>
<dbReference type="GO" id="GO:0046033">
    <property type="term" value="P:AMP metabolic process"/>
    <property type="evidence" value="ECO:0007669"/>
    <property type="project" value="UniProtKB-UniRule"/>
</dbReference>
<evidence type="ECO:0000256" key="7">
    <source>
        <dbReference type="HAMAP-Rule" id="MF_03169"/>
    </source>
</evidence>
<proteinExistence type="inferred from homology"/>
<dbReference type="Pfam" id="PF00406">
    <property type="entry name" value="ADK"/>
    <property type="match status" value="1"/>
</dbReference>
<keyword evidence="3 7" id="KW-0547">Nucleotide-binding</keyword>
<organism evidence="10 11">
    <name type="scientific">Patiria miniata</name>
    <name type="common">Bat star</name>
    <name type="synonym">Asterina miniata</name>
    <dbReference type="NCBI Taxonomy" id="46514"/>
    <lineage>
        <taxon>Eukaryota</taxon>
        <taxon>Metazoa</taxon>
        <taxon>Echinodermata</taxon>
        <taxon>Eleutherozoa</taxon>
        <taxon>Asterozoa</taxon>
        <taxon>Asteroidea</taxon>
        <taxon>Valvatacea</taxon>
        <taxon>Valvatida</taxon>
        <taxon>Asterinidae</taxon>
        <taxon>Patiria</taxon>
    </lineage>
</organism>
<feature type="domain" description="Adenylate kinase active site lid" evidence="9">
    <location>
        <begin position="126"/>
        <end position="161"/>
    </location>
</feature>
<dbReference type="InterPro" id="IPR027417">
    <property type="entry name" value="P-loop_NTPase"/>
</dbReference>
<dbReference type="InterPro" id="IPR007862">
    <property type="entry name" value="Adenylate_kinase_lid-dom"/>
</dbReference>
<feature type="binding site" evidence="7">
    <location>
        <position position="41"/>
    </location>
    <ligand>
        <name>AMP</name>
        <dbReference type="ChEBI" id="CHEBI:456215"/>
    </ligand>
</feature>
<dbReference type="GO" id="GO:0046039">
    <property type="term" value="P:GTP metabolic process"/>
    <property type="evidence" value="ECO:0007669"/>
    <property type="project" value="UniProtKB-UniRule"/>
</dbReference>
<feature type="binding site" evidence="7">
    <location>
        <position position="170"/>
    </location>
    <ligand>
        <name>AMP</name>
        <dbReference type="ChEBI" id="CHEBI:456215"/>
    </ligand>
</feature>
<feature type="region of interest" description="LID" evidence="7">
    <location>
        <begin position="125"/>
        <end position="162"/>
    </location>
</feature>
<evidence type="ECO:0000313" key="10">
    <source>
        <dbReference type="EnsemblMetazoa" id="XP_038057560.1"/>
    </source>
</evidence>
<evidence type="ECO:0000256" key="5">
    <source>
        <dbReference type="ARBA" id="ARBA00023128"/>
    </source>
</evidence>
<dbReference type="InterPro" id="IPR000850">
    <property type="entry name" value="Adenylat/UMP-CMP_kin"/>
</dbReference>
<dbReference type="AlphaFoldDB" id="A0A914A1P3"/>
<dbReference type="HAMAP" id="MF_00235">
    <property type="entry name" value="Adenylate_kinase_Adk"/>
    <property type="match status" value="1"/>
</dbReference>
<feature type="binding site" evidence="7">
    <location>
        <position position="199"/>
    </location>
    <ligand>
        <name>GTP</name>
        <dbReference type="ChEBI" id="CHEBI:37565"/>
    </ligand>
</feature>
<evidence type="ECO:0000259" key="9">
    <source>
        <dbReference type="Pfam" id="PF05191"/>
    </source>
</evidence>
<keyword evidence="6 7" id="KW-0342">GTP-binding</keyword>
<dbReference type="EnsemblMetazoa" id="XM_038201632.1">
    <property type="protein sequence ID" value="XP_038057560.1"/>
    <property type="gene ID" value="LOC119729118"/>
</dbReference>
<feature type="compositionally biased region" description="Basic and acidic residues" evidence="8">
    <location>
        <begin position="145"/>
        <end position="162"/>
    </location>
</feature>
<dbReference type="SUPFAM" id="SSF52540">
    <property type="entry name" value="P-loop containing nucleoside triphosphate hydrolases"/>
    <property type="match status" value="1"/>
</dbReference>
<sequence length="218" mass="24356">MISKVFRAIIMGPPGSGKGTISSRIVRDFKLNHLSSGDLLRAQVRSQTAAGLKAKEYIERGALVPDRLMVDLILDELKGLSSTDWLLDGFPRTVEQAKALADDVAVDTVINLDVPFDVIVSRLEGRWVHAASGRVYNLEWNPPKEQGKDDVTGEPLTQRDDDRPETVLARLKAYQEMTTPVTDFFREMNLLEQFTGTESDKIWPHVHKFLSSKLPPTG</sequence>
<feature type="binding site" evidence="7">
    <location>
        <position position="126"/>
    </location>
    <ligand>
        <name>GTP</name>
        <dbReference type="ChEBI" id="CHEBI:37565"/>
    </ligand>
</feature>
<feature type="binding site" evidence="7">
    <location>
        <begin position="135"/>
        <end position="136"/>
    </location>
    <ligand>
        <name>GTP</name>
        <dbReference type="ChEBI" id="CHEBI:37565"/>
    </ligand>
</feature>
<evidence type="ECO:0000256" key="2">
    <source>
        <dbReference type="ARBA" id="ARBA00022679"/>
    </source>
</evidence>
<comment type="function">
    <text evidence="7">Involved in maintaining the homeostasis of cellular nucleotides by catalyzing the interconversion of nucleoside phosphates. Has GTP:AMP phosphotransferase and ITP:AMP phosphotransferase activities.</text>
</comment>
<comment type="similarity">
    <text evidence="7">Belongs to the adenylate kinase family. AK3 subfamily.</text>
</comment>
<feature type="binding site" evidence="7">
    <location>
        <begin position="15"/>
        <end position="20"/>
    </location>
    <ligand>
        <name>GTP</name>
        <dbReference type="ChEBI" id="CHEBI:37565"/>
    </ligand>
</feature>
<feature type="binding site" evidence="7">
    <location>
        <position position="96"/>
    </location>
    <ligand>
        <name>AMP</name>
        <dbReference type="ChEBI" id="CHEBI:456215"/>
    </ligand>
</feature>
<comment type="subcellular location">
    <subcellularLocation>
        <location evidence="1 7">Mitochondrion matrix</location>
    </subcellularLocation>
</comment>
<dbReference type="GO" id="GO:0005525">
    <property type="term" value="F:GTP binding"/>
    <property type="evidence" value="ECO:0007669"/>
    <property type="project" value="UniProtKB-KW"/>
</dbReference>
<dbReference type="CTD" id="50808"/>
<name>A0A914A1P3_PATMI</name>
<dbReference type="RefSeq" id="XP_038057560.1">
    <property type="nucleotide sequence ID" value="XM_038201632.1"/>
</dbReference>
<dbReference type="Proteomes" id="UP000887568">
    <property type="component" value="Unplaced"/>
</dbReference>
<keyword evidence="5 7" id="KW-0496">Mitochondrion</keyword>
<dbReference type="CDD" id="cd01428">
    <property type="entry name" value="ADK"/>
    <property type="match status" value="1"/>
</dbReference>
<dbReference type="Gene3D" id="3.40.50.300">
    <property type="entry name" value="P-loop containing nucleotide triphosphate hydrolases"/>
    <property type="match status" value="1"/>
</dbReference>
<comment type="catalytic activity">
    <reaction evidence="7">
        <text>a ribonucleoside 5'-triphosphate + AMP = a ribonucleoside 5'-diphosphate + ADP</text>
        <dbReference type="Rhea" id="RHEA:13749"/>
        <dbReference type="ChEBI" id="CHEBI:57930"/>
        <dbReference type="ChEBI" id="CHEBI:61557"/>
        <dbReference type="ChEBI" id="CHEBI:456215"/>
        <dbReference type="ChEBI" id="CHEBI:456216"/>
        <dbReference type="EC" id="2.7.4.10"/>
    </reaction>
</comment>
<dbReference type="InterPro" id="IPR006259">
    <property type="entry name" value="Adenyl_kin_sub"/>
</dbReference>
<dbReference type="InterPro" id="IPR036193">
    <property type="entry name" value="ADK_active_lid_dom_sf"/>
</dbReference>
<dbReference type="EC" id="2.7.4.10" evidence="7"/>
<evidence type="ECO:0000256" key="6">
    <source>
        <dbReference type="ARBA" id="ARBA00023134"/>
    </source>
</evidence>
<keyword evidence="2 7" id="KW-0808">Transferase</keyword>
<evidence type="ECO:0000256" key="8">
    <source>
        <dbReference type="SAM" id="MobiDB-lite"/>
    </source>
</evidence>
<accession>A0A914A1P3</accession>
<dbReference type="GO" id="GO:0006172">
    <property type="term" value="P:ADP biosynthetic process"/>
    <property type="evidence" value="ECO:0007669"/>
    <property type="project" value="UniProtKB-UniRule"/>
</dbReference>
<comment type="domain">
    <text evidence="7">Consists of three domains, a large central CORE domain and two small peripheral domains, NMPbind and LID, which undergo movements during catalysis. The LID domain closes over the site of phosphoryl transfer upon GTP binding. Assembling and dissambling the active center during each catalytic cycle provides an effective means to prevent GTP hydrolysis.</text>
</comment>
<keyword evidence="4 7" id="KW-0418">Kinase</keyword>
<comment type="subunit">
    <text evidence="7">Monomer.</text>
</comment>
<dbReference type="GeneID" id="119729118"/>
<dbReference type="SUPFAM" id="SSF57774">
    <property type="entry name" value="Microbial and mitochondrial ADK, insert 'zinc finger' domain"/>
    <property type="match status" value="1"/>
</dbReference>
<feature type="binding site" evidence="7">
    <location>
        <begin position="89"/>
        <end position="92"/>
    </location>
    <ligand>
        <name>AMP</name>
        <dbReference type="ChEBI" id="CHEBI:456215"/>
    </ligand>
</feature>
<evidence type="ECO:0000256" key="4">
    <source>
        <dbReference type="ARBA" id="ARBA00022777"/>
    </source>
</evidence>
<feature type="binding site" evidence="7">
    <location>
        <position position="36"/>
    </location>
    <ligand>
        <name>AMP</name>
        <dbReference type="ChEBI" id="CHEBI:456215"/>
    </ligand>
</feature>
<feature type="binding site" evidence="7">
    <location>
        <begin position="62"/>
        <end position="64"/>
    </location>
    <ligand>
        <name>AMP</name>
        <dbReference type="ChEBI" id="CHEBI:456215"/>
    </ligand>
</feature>
<dbReference type="GO" id="GO:0004017">
    <property type="term" value="F:AMP kinase activity"/>
    <property type="evidence" value="ECO:0007669"/>
    <property type="project" value="InterPro"/>
</dbReference>
<dbReference type="OrthoDB" id="439792at2759"/>
<dbReference type="PRINTS" id="PR00094">
    <property type="entry name" value="ADENYLTKNASE"/>
</dbReference>
<evidence type="ECO:0000313" key="11">
    <source>
        <dbReference type="Proteomes" id="UP000887568"/>
    </source>
</evidence>
<keyword evidence="11" id="KW-1185">Reference proteome</keyword>
<evidence type="ECO:0000256" key="1">
    <source>
        <dbReference type="ARBA" id="ARBA00004305"/>
    </source>
</evidence>
<dbReference type="PROSITE" id="PS00113">
    <property type="entry name" value="ADENYLATE_KINASE"/>
    <property type="match status" value="1"/>
</dbReference>
<feature type="region of interest" description="Disordered" evidence="8">
    <location>
        <begin position="141"/>
        <end position="162"/>
    </location>
</feature>
<dbReference type="GO" id="GO:0005759">
    <property type="term" value="C:mitochondrial matrix"/>
    <property type="evidence" value="ECO:0007669"/>
    <property type="project" value="UniProtKB-SubCell"/>
</dbReference>
<dbReference type="NCBIfam" id="TIGR01351">
    <property type="entry name" value="adk"/>
    <property type="match status" value="1"/>
</dbReference>
<dbReference type="OMA" id="TIAHFST"/>
<dbReference type="InterPro" id="IPR028586">
    <property type="entry name" value="AK3/Ak4_mitochondrial"/>
</dbReference>